<name>C2MB88_9PORP</name>
<dbReference type="OrthoDB" id="1105076at2"/>
<proteinExistence type="predicted"/>
<evidence type="ECO:0000313" key="2">
    <source>
        <dbReference type="Proteomes" id="UP000003303"/>
    </source>
</evidence>
<dbReference type="STRING" id="596327.PORUE0001_0065"/>
<reference evidence="1 2" key="1">
    <citation type="submission" date="2009-04" db="EMBL/GenBank/DDBJ databases">
        <authorList>
            <person name="Sebastian Y."/>
            <person name="Madupu R."/>
            <person name="Durkin A.S."/>
            <person name="Torralba M."/>
            <person name="Methe B."/>
            <person name="Sutton G.G."/>
            <person name="Strausberg R.L."/>
            <person name="Nelson K.E."/>
        </authorList>
    </citation>
    <scope>NUCLEOTIDE SEQUENCE [LARGE SCALE GENOMIC DNA]</scope>
    <source>
        <strain evidence="1 2">60-3</strain>
    </source>
</reference>
<evidence type="ECO:0000313" key="1">
    <source>
        <dbReference type="EMBL" id="EEK17042.1"/>
    </source>
</evidence>
<dbReference type="RefSeq" id="WP_007365187.1">
    <property type="nucleotide sequence ID" value="NZ_ACLR01000120.1"/>
</dbReference>
<protein>
    <submittedName>
        <fullName evidence="1">Uncharacterized protein</fullName>
    </submittedName>
</protein>
<dbReference type="EMBL" id="ACLR01000120">
    <property type="protein sequence ID" value="EEK17042.1"/>
    <property type="molecule type" value="Genomic_DNA"/>
</dbReference>
<dbReference type="Proteomes" id="UP000003303">
    <property type="component" value="Unassembled WGS sequence"/>
</dbReference>
<dbReference type="AlphaFoldDB" id="C2MB88"/>
<accession>C2MB88</accession>
<keyword evidence="2" id="KW-1185">Reference proteome</keyword>
<gene>
    <name evidence="1" type="ORF">PORUE0001_0065</name>
</gene>
<comment type="caution">
    <text evidence="1">The sequence shown here is derived from an EMBL/GenBank/DDBJ whole genome shotgun (WGS) entry which is preliminary data.</text>
</comment>
<organism evidence="1 2">
    <name type="scientific">Porphyromonas uenonis 60-3</name>
    <dbReference type="NCBI Taxonomy" id="596327"/>
    <lineage>
        <taxon>Bacteria</taxon>
        <taxon>Pseudomonadati</taxon>
        <taxon>Bacteroidota</taxon>
        <taxon>Bacteroidia</taxon>
        <taxon>Bacteroidales</taxon>
        <taxon>Porphyromonadaceae</taxon>
        <taxon>Porphyromonas</taxon>
    </lineage>
</organism>
<sequence>MTSLQLPCRYKKSGEDRSMGTLCGASFTENGSQIKAFGKRAKRRGQNEAQAVYDYGMNAYKVYHSIGNTNYIPIVQVSGWSSNNINWSLTPRVYNITSEYFVVRILSNNDNPHTKAISYVAFKTE</sequence>